<organism evidence="9 10">
    <name type="scientific">Dioszegia hungarica</name>
    <dbReference type="NCBI Taxonomy" id="4972"/>
    <lineage>
        <taxon>Eukaryota</taxon>
        <taxon>Fungi</taxon>
        <taxon>Dikarya</taxon>
        <taxon>Basidiomycota</taxon>
        <taxon>Agaricomycotina</taxon>
        <taxon>Tremellomycetes</taxon>
        <taxon>Tremellales</taxon>
        <taxon>Bulleribasidiaceae</taxon>
        <taxon>Dioszegia</taxon>
    </lineage>
</organism>
<feature type="compositionally biased region" description="Basic residues" evidence="8">
    <location>
        <begin position="68"/>
        <end position="79"/>
    </location>
</feature>
<dbReference type="InterPro" id="IPR016939">
    <property type="entry name" value="Ribosomal_mS23_fun"/>
</dbReference>
<evidence type="ECO:0000256" key="1">
    <source>
        <dbReference type="ARBA" id="ARBA00004173"/>
    </source>
</evidence>
<dbReference type="RefSeq" id="XP_052941752.1">
    <property type="nucleotide sequence ID" value="XM_053091632.1"/>
</dbReference>
<sequence>MRKLASQVPDSVSRLLRSTLLRTPPTWYNPVLANPPPVQPSRRSPVRPAGAQDTIMRKMDRSAEGRTRTHQMKHLRERKPRAEGVVYEEDRIRRRFFMDFPFEALRPTSLVEGREVRGEEDEGVRGKEWTRLEQRGGYATVENTIAFTLNLHHTFEVPMSEAYETAVNQFSDLRARHELATLAAEAEARAHGAEFRLDPFERVHAKETKALSTLATYTTSTSDVTPSSKYKKPTRWSMTVPSANLPSSEFTGGQGYAKKWRLPPPVDMGMTEPLVVGSAATAGGASSSASTEDRRSEEDEERFHPRRAMEDEEFITEILERPIQTRA</sequence>
<comment type="similarity">
    <text evidence="2">Belongs to the mitochondrion-specific ribosomal protein mS23 family.</text>
</comment>
<evidence type="ECO:0000256" key="6">
    <source>
        <dbReference type="ARBA" id="ARBA00035137"/>
    </source>
</evidence>
<dbReference type="GO" id="GO:0005763">
    <property type="term" value="C:mitochondrial small ribosomal subunit"/>
    <property type="evidence" value="ECO:0007669"/>
    <property type="project" value="InterPro"/>
</dbReference>
<feature type="region of interest" description="Disordered" evidence="8">
    <location>
        <begin position="279"/>
        <end position="327"/>
    </location>
</feature>
<dbReference type="EMBL" id="JAKWFO010000016">
    <property type="protein sequence ID" value="KAI9631975.1"/>
    <property type="molecule type" value="Genomic_DNA"/>
</dbReference>
<proteinExistence type="inferred from homology"/>
<keyword evidence="3 9" id="KW-0689">Ribosomal protein</keyword>
<evidence type="ECO:0000256" key="7">
    <source>
        <dbReference type="ARBA" id="ARBA00035421"/>
    </source>
</evidence>
<protein>
    <recommendedName>
        <fullName evidence="6">Small ribosomal subunit protein mS23</fullName>
    </recommendedName>
    <alternativeName>
        <fullName evidence="7">37S ribosomal protein S25, mitochondrial</fullName>
    </alternativeName>
</protein>
<dbReference type="PANTHER" id="PTHR37799:SF1">
    <property type="entry name" value="SMALL RIBOSOMAL SUBUNIT PROTEIN MS23"/>
    <property type="match status" value="1"/>
</dbReference>
<evidence type="ECO:0000256" key="3">
    <source>
        <dbReference type="ARBA" id="ARBA00022980"/>
    </source>
</evidence>
<keyword evidence="10" id="KW-1185">Reference proteome</keyword>
<dbReference type="PANTHER" id="PTHR37799">
    <property type="entry name" value="37S RIBOSOMAL PROTEIN S25, MITOCHONDRIAL"/>
    <property type="match status" value="1"/>
</dbReference>
<feature type="compositionally biased region" description="Basic and acidic residues" evidence="8">
    <location>
        <begin position="291"/>
        <end position="309"/>
    </location>
</feature>
<comment type="caution">
    <text evidence="9">The sequence shown here is derived from an EMBL/GenBank/DDBJ whole genome shotgun (WGS) entry which is preliminary data.</text>
</comment>
<evidence type="ECO:0000256" key="5">
    <source>
        <dbReference type="ARBA" id="ARBA00023274"/>
    </source>
</evidence>
<feature type="region of interest" description="Disordered" evidence="8">
    <location>
        <begin position="26"/>
        <end position="80"/>
    </location>
</feature>
<gene>
    <name evidence="9" type="ORF">MKK02DRAFT_41613</name>
</gene>
<keyword evidence="4" id="KW-0496">Mitochondrion</keyword>
<comment type="subcellular location">
    <subcellularLocation>
        <location evidence="1">Mitochondrion</location>
    </subcellularLocation>
</comment>
<evidence type="ECO:0000313" key="9">
    <source>
        <dbReference type="EMBL" id="KAI9631975.1"/>
    </source>
</evidence>
<keyword evidence="5" id="KW-0687">Ribonucleoprotein</keyword>
<dbReference type="GeneID" id="77730837"/>
<reference evidence="9" key="1">
    <citation type="journal article" date="2022" name="G3 (Bethesda)">
        <title>High quality genome of the basidiomycete yeast Dioszegia hungarica PDD-24b-2 isolated from cloud water.</title>
        <authorList>
            <person name="Jarrige D."/>
            <person name="Haridas S."/>
            <person name="Bleykasten-Grosshans C."/>
            <person name="Joly M."/>
            <person name="Nadalig T."/>
            <person name="Sancelme M."/>
            <person name="Vuilleumier S."/>
            <person name="Grigoriev I.V."/>
            <person name="Amato P."/>
            <person name="Bringel F."/>
        </authorList>
    </citation>
    <scope>NUCLEOTIDE SEQUENCE</scope>
    <source>
        <strain evidence="9">PDD-24b-2</strain>
    </source>
</reference>
<evidence type="ECO:0000256" key="4">
    <source>
        <dbReference type="ARBA" id="ARBA00023128"/>
    </source>
</evidence>
<evidence type="ECO:0000313" key="10">
    <source>
        <dbReference type="Proteomes" id="UP001164286"/>
    </source>
</evidence>
<feature type="compositionally biased region" description="Low complexity" evidence="8">
    <location>
        <begin position="279"/>
        <end position="290"/>
    </location>
</feature>
<accession>A0AA38H146</accession>
<feature type="compositionally biased region" description="Basic and acidic residues" evidence="8">
    <location>
        <begin position="55"/>
        <end position="67"/>
    </location>
</feature>
<dbReference type="GO" id="GO:0003735">
    <property type="term" value="F:structural constituent of ribosome"/>
    <property type="evidence" value="ECO:0007669"/>
    <property type="project" value="InterPro"/>
</dbReference>
<dbReference type="Proteomes" id="UP001164286">
    <property type="component" value="Unassembled WGS sequence"/>
</dbReference>
<dbReference type="AlphaFoldDB" id="A0AA38H146"/>
<dbReference type="Pfam" id="PF13741">
    <property type="entry name" value="MRP-S25"/>
    <property type="match status" value="1"/>
</dbReference>
<evidence type="ECO:0000256" key="2">
    <source>
        <dbReference type="ARBA" id="ARBA00009864"/>
    </source>
</evidence>
<evidence type="ECO:0000256" key="8">
    <source>
        <dbReference type="SAM" id="MobiDB-lite"/>
    </source>
</evidence>
<name>A0AA38H146_9TREE</name>